<organism evidence="2 3">
    <name type="scientific">Candidatus Uhrbacteria bacterium RIFCSPHIGHO2_12_FULL_60_25</name>
    <dbReference type="NCBI Taxonomy" id="1802399"/>
    <lineage>
        <taxon>Bacteria</taxon>
        <taxon>Candidatus Uhriibacteriota</taxon>
    </lineage>
</organism>
<dbReference type="SUPFAM" id="SSF56281">
    <property type="entry name" value="Metallo-hydrolase/oxidoreductase"/>
    <property type="match status" value="1"/>
</dbReference>
<dbReference type="Proteomes" id="UP000176603">
    <property type="component" value="Unassembled WGS sequence"/>
</dbReference>
<evidence type="ECO:0000313" key="2">
    <source>
        <dbReference type="EMBL" id="OGL79643.1"/>
    </source>
</evidence>
<comment type="caution">
    <text evidence="2">The sequence shown here is derived from an EMBL/GenBank/DDBJ whole genome shotgun (WGS) entry which is preliminary data.</text>
</comment>
<reference evidence="2 3" key="1">
    <citation type="journal article" date="2016" name="Nat. Commun.">
        <title>Thousands of microbial genomes shed light on interconnected biogeochemical processes in an aquifer system.</title>
        <authorList>
            <person name="Anantharaman K."/>
            <person name="Brown C.T."/>
            <person name="Hug L.A."/>
            <person name="Sharon I."/>
            <person name="Castelle C.J."/>
            <person name="Probst A.J."/>
            <person name="Thomas B.C."/>
            <person name="Singh A."/>
            <person name="Wilkins M.J."/>
            <person name="Karaoz U."/>
            <person name="Brodie E.L."/>
            <person name="Williams K.H."/>
            <person name="Hubbard S.S."/>
            <person name="Banfield J.F."/>
        </authorList>
    </citation>
    <scope>NUCLEOTIDE SEQUENCE [LARGE SCALE GENOMIC DNA]</scope>
</reference>
<dbReference type="Pfam" id="PF12706">
    <property type="entry name" value="Lactamase_B_2"/>
    <property type="match status" value="1"/>
</dbReference>
<proteinExistence type="predicted"/>
<accession>A0A1F7UMX4</accession>
<gene>
    <name evidence="2" type="ORF">A3E39_00795</name>
</gene>
<protein>
    <recommendedName>
        <fullName evidence="1">Metallo-beta-lactamase domain-containing protein</fullName>
    </recommendedName>
</protein>
<dbReference type="STRING" id="1802399.A3E39_00795"/>
<dbReference type="GO" id="GO:0042781">
    <property type="term" value="F:3'-tRNA processing endoribonuclease activity"/>
    <property type="evidence" value="ECO:0007669"/>
    <property type="project" value="TreeGrafter"/>
</dbReference>
<dbReference type="InterPro" id="IPR036866">
    <property type="entry name" value="RibonucZ/Hydroxyglut_hydro"/>
</dbReference>
<dbReference type="EMBL" id="MGEH01000004">
    <property type="protein sequence ID" value="OGL79643.1"/>
    <property type="molecule type" value="Genomic_DNA"/>
</dbReference>
<evidence type="ECO:0000313" key="3">
    <source>
        <dbReference type="Proteomes" id="UP000176603"/>
    </source>
</evidence>
<dbReference type="InterPro" id="IPR001279">
    <property type="entry name" value="Metallo-B-lactamas"/>
</dbReference>
<dbReference type="PANTHER" id="PTHR46018">
    <property type="entry name" value="ZINC PHOSPHODIESTERASE ELAC PROTEIN 1"/>
    <property type="match status" value="1"/>
</dbReference>
<dbReference type="Gene3D" id="3.60.15.10">
    <property type="entry name" value="Ribonuclease Z/Hydroxyacylglutathione hydrolase-like"/>
    <property type="match status" value="1"/>
</dbReference>
<name>A0A1F7UMX4_9BACT</name>
<feature type="domain" description="Metallo-beta-lactamase" evidence="1">
    <location>
        <begin position="37"/>
        <end position="238"/>
    </location>
</feature>
<evidence type="ECO:0000259" key="1">
    <source>
        <dbReference type="Pfam" id="PF12706"/>
    </source>
</evidence>
<dbReference type="PANTHER" id="PTHR46018:SF4">
    <property type="entry name" value="METALLO-HYDROLASE YHFI-RELATED"/>
    <property type="match status" value="1"/>
</dbReference>
<dbReference type="CDD" id="cd16272">
    <property type="entry name" value="RNaseZ_MBL-fold"/>
    <property type="match status" value="1"/>
</dbReference>
<dbReference type="AlphaFoldDB" id="A0A1F7UMX4"/>
<sequence length="272" mass="30019">MPLRVLALGTGNCSNGYAPHTDRKPPGFLVDADGVLVLLDCSEGIRYRLQEAGYEYGLVQHVAVTHGHPDHACLPQFLQAKSCRRLWGKDQPEFGVCTVYMPSKLVKGFQTVWDWHQPENDGKYWPEFTPRFVAMGQGSAVGIAPDVTLKSFPVYHGFGRHPAVAYRLETPHGVVAYSGDSAICDGLVEAARNADLFICEQSFRIGYKDTARYGHLTPREVGEVCKRAGAEKVRLTHYVGLDKASDVLEEIKKGGFNGDVKHAKDGEEWTVA</sequence>